<evidence type="ECO:0000313" key="2">
    <source>
        <dbReference type="Proteomes" id="UP000784294"/>
    </source>
</evidence>
<dbReference type="AlphaFoldDB" id="A0A3S5FEB3"/>
<accession>A0A3S5FEB3</accession>
<dbReference type="OrthoDB" id="27917at2759"/>
<proteinExistence type="predicted"/>
<organism evidence="1 2">
    <name type="scientific">Protopolystoma xenopodis</name>
    <dbReference type="NCBI Taxonomy" id="117903"/>
    <lineage>
        <taxon>Eukaryota</taxon>
        <taxon>Metazoa</taxon>
        <taxon>Spiralia</taxon>
        <taxon>Lophotrochozoa</taxon>
        <taxon>Platyhelminthes</taxon>
        <taxon>Monogenea</taxon>
        <taxon>Polyopisthocotylea</taxon>
        <taxon>Polystomatidea</taxon>
        <taxon>Polystomatidae</taxon>
        <taxon>Protopolystoma</taxon>
    </lineage>
</organism>
<evidence type="ECO:0000313" key="1">
    <source>
        <dbReference type="EMBL" id="VEL24254.1"/>
    </source>
</evidence>
<comment type="caution">
    <text evidence="1">The sequence shown here is derived from an EMBL/GenBank/DDBJ whole genome shotgun (WGS) entry which is preliminary data.</text>
</comment>
<dbReference type="Proteomes" id="UP000784294">
    <property type="component" value="Unassembled WGS sequence"/>
</dbReference>
<name>A0A3S5FEB3_9PLAT</name>
<dbReference type="EMBL" id="CAAALY010066715">
    <property type="protein sequence ID" value="VEL24254.1"/>
    <property type="molecule type" value="Genomic_DNA"/>
</dbReference>
<gene>
    <name evidence="1" type="ORF">PXEA_LOCUS17694</name>
</gene>
<protein>
    <submittedName>
        <fullName evidence="1">Uncharacterized protein</fullName>
    </submittedName>
</protein>
<keyword evidence="2" id="KW-1185">Reference proteome</keyword>
<reference evidence="1" key="1">
    <citation type="submission" date="2018-11" db="EMBL/GenBank/DDBJ databases">
        <authorList>
            <consortium name="Pathogen Informatics"/>
        </authorList>
    </citation>
    <scope>NUCLEOTIDE SEQUENCE</scope>
</reference>
<sequence>MQQLDLISDRSAGDSDSLLSRYRAKIQALWETLMDREATLCDQLEEVIKEFERNMSDMINFFVENTQPLHLGLMEDLDSHHISSPLGKG</sequence>